<dbReference type="GO" id="GO:0005634">
    <property type="term" value="C:nucleus"/>
    <property type="evidence" value="ECO:0007669"/>
    <property type="project" value="UniProtKB-SubCell"/>
</dbReference>
<keyword evidence="1" id="KW-0804">Transcription</keyword>
<dbReference type="GO" id="GO:0003712">
    <property type="term" value="F:transcription coregulator activity"/>
    <property type="evidence" value="ECO:0007669"/>
    <property type="project" value="TreeGrafter"/>
</dbReference>
<dbReference type="AlphaFoldDB" id="A0A5A7SV72"/>
<dbReference type="InterPro" id="IPR045104">
    <property type="entry name" value="Alfin"/>
</dbReference>
<dbReference type="GO" id="GO:0006325">
    <property type="term" value="P:chromatin organization"/>
    <property type="evidence" value="ECO:0007669"/>
    <property type="project" value="UniProtKB-UniRule"/>
</dbReference>
<evidence type="ECO:0000313" key="3">
    <source>
        <dbReference type="EMBL" id="TYK21557.1"/>
    </source>
</evidence>
<dbReference type="STRING" id="1194695.A0A5A7SV72"/>
<dbReference type="GO" id="GO:0042393">
    <property type="term" value="F:histone binding"/>
    <property type="evidence" value="ECO:0007669"/>
    <property type="project" value="UniProtKB-UniRule"/>
</dbReference>
<keyword evidence="1" id="KW-0156">Chromatin regulator</keyword>
<dbReference type="PANTHER" id="PTHR12321:SF172">
    <property type="entry name" value="PHD FINGER PROTEIN ALFIN-LIKE 9"/>
    <property type="match status" value="1"/>
</dbReference>
<sequence length="120" mass="13799">MKEKLGKFWIRQLSMTLIHFEAIQSTAKRIDYLDSLVEKVIVHNIEKATVVSASTREELSSIFFEREVEMQGMYSRQSQAREEVGTCEEDEDEHGDTLCGACCENYASDEFLICCDICEK</sequence>
<dbReference type="GO" id="GO:0008270">
    <property type="term" value="F:zinc ion binding"/>
    <property type="evidence" value="ECO:0007669"/>
    <property type="project" value="UniProtKB-KW"/>
</dbReference>
<gene>
    <name evidence="3" type="ORF">E5676_scaffold275G00510</name>
    <name evidence="2" type="ORF">E6C27_scaffold845G001760</name>
</gene>
<comment type="function">
    <text evidence="1">Histone-binding component that specifically recognizes H3 tails trimethylated on 'Lys-4' (H3K4me3), which mark transcription start sites of virtually all active genes.</text>
</comment>
<keyword evidence="1" id="KW-0863">Zinc-finger</keyword>
<name>A0A5A7SV72_CUCMM</name>
<evidence type="ECO:0000313" key="5">
    <source>
        <dbReference type="Proteomes" id="UP000321947"/>
    </source>
</evidence>
<comment type="subunit">
    <text evidence="1">Interacts with H3K4me3 and to a lesser extent with H3K4me2.</text>
</comment>
<dbReference type="PANTHER" id="PTHR12321">
    <property type="entry name" value="CPG BINDING PROTEIN"/>
    <property type="match status" value="1"/>
</dbReference>
<dbReference type="OrthoDB" id="10265668at2759"/>
<keyword evidence="1" id="KW-0862">Zinc</keyword>
<dbReference type="EMBL" id="SSTE01020899">
    <property type="protein sequence ID" value="KAA0033351.1"/>
    <property type="molecule type" value="Genomic_DNA"/>
</dbReference>
<protein>
    <recommendedName>
        <fullName evidence="1">PHD finger protein ALFIN-LIKE</fullName>
    </recommendedName>
</protein>
<accession>A0A5A7SV72</accession>
<evidence type="ECO:0000313" key="2">
    <source>
        <dbReference type="EMBL" id="KAA0033351.1"/>
    </source>
</evidence>
<evidence type="ECO:0000256" key="1">
    <source>
        <dbReference type="RuleBase" id="RU369089"/>
    </source>
</evidence>
<proteinExistence type="inferred from homology"/>
<dbReference type="EMBL" id="SSTD01005565">
    <property type="protein sequence ID" value="TYK21557.1"/>
    <property type="molecule type" value="Genomic_DNA"/>
</dbReference>
<comment type="similarity">
    <text evidence="1">Belongs to the Alfin family.</text>
</comment>
<dbReference type="Gene3D" id="3.30.40.10">
    <property type="entry name" value="Zinc/RING finger domain, C3HC4 (zinc finger)"/>
    <property type="match status" value="1"/>
</dbReference>
<keyword evidence="1" id="KW-0539">Nucleus</keyword>
<dbReference type="GO" id="GO:0000976">
    <property type="term" value="F:transcription cis-regulatory region binding"/>
    <property type="evidence" value="ECO:0007669"/>
    <property type="project" value="TreeGrafter"/>
</dbReference>
<comment type="subcellular location">
    <subcellularLocation>
        <location evidence="1">Nucleus</location>
    </subcellularLocation>
</comment>
<reference evidence="4 5" key="1">
    <citation type="submission" date="2019-08" db="EMBL/GenBank/DDBJ databases">
        <title>Draft genome sequences of two oriental melons (Cucumis melo L. var makuwa).</title>
        <authorList>
            <person name="Kwon S.-Y."/>
        </authorList>
    </citation>
    <scope>NUCLEOTIDE SEQUENCE [LARGE SCALE GENOMIC DNA]</scope>
    <source>
        <strain evidence="5">cv. Chang Bougi</strain>
        <strain evidence="4">cv. SW 3</strain>
        <tissue evidence="2">Leaf</tissue>
    </source>
</reference>
<evidence type="ECO:0000313" key="4">
    <source>
        <dbReference type="Proteomes" id="UP000321393"/>
    </source>
</evidence>
<dbReference type="InterPro" id="IPR013083">
    <property type="entry name" value="Znf_RING/FYVE/PHD"/>
</dbReference>
<keyword evidence="1" id="KW-0479">Metal-binding</keyword>
<keyword evidence="1" id="KW-0805">Transcription regulation</keyword>
<comment type="caution">
    <text evidence="2">The sequence shown here is derived from an EMBL/GenBank/DDBJ whole genome shotgun (WGS) entry which is preliminary data.</text>
</comment>
<dbReference type="GO" id="GO:0006355">
    <property type="term" value="P:regulation of DNA-templated transcription"/>
    <property type="evidence" value="ECO:0007669"/>
    <property type="project" value="UniProtKB-UniRule"/>
</dbReference>
<comment type="domain">
    <text evidence="1">The PHD-type zinc finger mediates the binding to H3K4me3.</text>
</comment>
<dbReference type="Proteomes" id="UP000321393">
    <property type="component" value="Unassembled WGS sequence"/>
</dbReference>
<organism evidence="2 4">
    <name type="scientific">Cucumis melo var. makuwa</name>
    <name type="common">Oriental melon</name>
    <dbReference type="NCBI Taxonomy" id="1194695"/>
    <lineage>
        <taxon>Eukaryota</taxon>
        <taxon>Viridiplantae</taxon>
        <taxon>Streptophyta</taxon>
        <taxon>Embryophyta</taxon>
        <taxon>Tracheophyta</taxon>
        <taxon>Spermatophyta</taxon>
        <taxon>Magnoliopsida</taxon>
        <taxon>eudicotyledons</taxon>
        <taxon>Gunneridae</taxon>
        <taxon>Pentapetalae</taxon>
        <taxon>rosids</taxon>
        <taxon>fabids</taxon>
        <taxon>Cucurbitales</taxon>
        <taxon>Cucurbitaceae</taxon>
        <taxon>Benincaseae</taxon>
        <taxon>Cucumis</taxon>
    </lineage>
</organism>
<dbReference type="Proteomes" id="UP000321947">
    <property type="component" value="Unassembled WGS sequence"/>
</dbReference>